<dbReference type="Proteomes" id="UP000007842">
    <property type="component" value="Chromosome"/>
</dbReference>
<proteinExistence type="predicted"/>
<dbReference type="InterPro" id="IPR026467">
    <property type="entry name" value="Ser/Gly_Cys_C_dom"/>
</dbReference>
<evidence type="ECO:0000256" key="1">
    <source>
        <dbReference type="SAM" id="MobiDB-lite"/>
    </source>
</evidence>
<dbReference type="eggNOG" id="ENOG5033X13">
    <property type="taxonomic scope" value="Bacteria"/>
</dbReference>
<keyword evidence="2" id="KW-1133">Transmembrane helix</keyword>
<keyword evidence="5" id="KW-1185">Reference proteome</keyword>
<feature type="transmembrane region" description="Helical" evidence="2">
    <location>
        <begin position="158"/>
        <end position="179"/>
    </location>
</feature>
<keyword evidence="3" id="KW-0732">Signal</keyword>
<dbReference type="AlphaFoldDB" id="F8JWQ6"/>
<gene>
    <name evidence="4" type="ordered locus">SCATT_46830</name>
</gene>
<sequence length="262" mass="26690">MWVSLLLVAWAAAFVSCARLCRAAMTAADGRLPEGEHPGAPGPSGPPAGELGPYETAFLAGGPGRVTDVTLVSMSGQRRLLLAHTGWATVVDPVGRDEVERSLIASIGPRGQSPVAAIRASHAAADAVRALGDRLAAAGLAVPAATRDALRAGIRQTAGAAGLVLALLVVTAGLGVPGGEGPWQLWWFALPLLLTVGCLLIARAEVRAWTRWAAPAGVAALRAIPAGAHRPLLALAVGGADALPDPALRAALAPVRRRYGTR</sequence>
<feature type="region of interest" description="Disordered" evidence="1">
    <location>
        <begin position="31"/>
        <end position="54"/>
    </location>
</feature>
<evidence type="ECO:0000313" key="5">
    <source>
        <dbReference type="Proteomes" id="UP000007842"/>
    </source>
</evidence>
<accession>F8JWQ6</accession>
<accession>G8WT31</accession>
<dbReference type="STRING" id="1003195.SCATT_46830"/>
<keyword evidence="2" id="KW-0812">Transmembrane</keyword>
<dbReference type="HOGENOM" id="CLU_1128537_0_0_11"/>
<reference evidence="5" key="1">
    <citation type="submission" date="2011-12" db="EMBL/GenBank/DDBJ databases">
        <title>Complete genome sequence of Streptomyces cattleya strain DSM 46488.</title>
        <authorList>
            <person name="Ou H.-Y."/>
            <person name="Li P."/>
            <person name="Zhao C."/>
            <person name="O'Hagan D."/>
            <person name="Deng Z."/>
        </authorList>
    </citation>
    <scope>NUCLEOTIDE SEQUENCE [LARGE SCALE GENOMIC DNA]</scope>
    <source>
        <strain evidence="5">ATCC 35852 / DSM 46488 / JCM 4925 / NBRC 14057 / NRRL 8057</strain>
    </source>
</reference>
<evidence type="ECO:0000256" key="3">
    <source>
        <dbReference type="SAM" id="SignalP"/>
    </source>
</evidence>
<dbReference type="KEGG" id="scy:SCATT_46830"/>
<dbReference type="KEGG" id="sct:SCAT_4691"/>
<dbReference type="EMBL" id="CP003219">
    <property type="protein sequence ID" value="AEW97054.1"/>
    <property type="molecule type" value="Genomic_DNA"/>
</dbReference>
<dbReference type="PATRIC" id="fig|1003195.11.peg.6125"/>
<keyword evidence="2" id="KW-0472">Membrane</keyword>
<name>F8JWQ6_STREN</name>
<feature type="signal peptide" evidence="3">
    <location>
        <begin position="1"/>
        <end position="18"/>
    </location>
</feature>
<protein>
    <submittedName>
        <fullName evidence="4">Integral membrane protein</fullName>
    </submittedName>
</protein>
<feature type="chain" id="PRO_5038747407" evidence="3">
    <location>
        <begin position="19"/>
        <end position="262"/>
    </location>
</feature>
<dbReference type="RefSeq" id="WP_014145395.1">
    <property type="nucleotide sequence ID" value="NC_016111.1"/>
</dbReference>
<feature type="transmembrane region" description="Helical" evidence="2">
    <location>
        <begin position="185"/>
        <end position="202"/>
    </location>
</feature>
<dbReference type="OrthoDB" id="3620552at2"/>
<dbReference type="NCBIfam" id="TIGR04222">
    <property type="entry name" value="near_uncomplex"/>
    <property type="match status" value="1"/>
</dbReference>
<organism evidence="4 5">
    <name type="scientific">Streptantibioticus cattleyicolor (strain ATCC 35852 / DSM 46488 / JCM 4925 / NBRC 14057 / NRRL 8057)</name>
    <name type="common">Streptomyces cattleya</name>
    <dbReference type="NCBI Taxonomy" id="1003195"/>
    <lineage>
        <taxon>Bacteria</taxon>
        <taxon>Bacillati</taxon>
        <taxon>Actinomycetota</taxon>
        <taxon>Actinomycetes</taxon>
        <taxon>Kitasatosporales</taxon>
        <taxon>Streptomycetaceae</taxon>
        <taxon>Streptantibioticus</taxon>
    </lineage>
</organism>
<evidence type="ECO:0000313" key="4">
    <source>
        <dbReference type="EMBL" id="AEW97054.1"/>
    </source>
</evidence>
<evidence type="ECO:0000256" key="2">
    <source>
        <dbReference type="SAM" id="Phobius"/>
    </source>
</evidence>